<reference evidence="2 3" key="1">
    <citation type="submission" date="2019-07" db="EMBL/GenBank/DDBJ databases">
        <title>Whole genome shotgun sequence of Vibrio sagamiensis NBRC 104589.</title>
        <authorList>
            <person name="Hosoyama A."/>
            <person name="Uohara A."/>
            <person name="Ohji S."/>
            <person name="Ichikawa N."/>
        </authorList>
    </citation>
    <scope>NUCLEOTIDE SEQUENCE [LARGE SCALE GENOMIC DNA]</scope>
    <source>
        <strain evidence="2 3">NBRC 104589</strain>
    </source>
</reference>
<accession>A0A511QAX7</accession>
<feature type="domain" description="Bacterial repeat" evidence="1">
    <location>
        <begin position="53"/>
        <end position="99"/>
    </location>
</feature>
<proteinExistence type="predicted"/>
<sequence>MNNAVMNKGKGRMKKNVLALCGLVATLFLNGCNSEGGFTPETKDSDEVITATYSLTITSNQGGEVTPTEASVTAGKKASFNVIPSPGYKVNSVVVKEGECPLQLDEVMNSNETESMVYVVGPVESDCLVAVRFEPAFLPLDPVSPLDYHVSITSNNGGKVSPVKASVSYGDLASFEVTPFVDYKISSVEVLEGECPLQPYLVVNNSENETTSTIYTVGPVESNCSVAVKFEWVEPSFLPLEPLPLPLDYYVNMNVSPIDGGYLHLSEYGDRSTSISFNLKSGQSQEFWVSEKEGYRLDKVNVIDTANCVITSLHKSNGISTAMFSVQSISGRCDVDVNFVKKDYKPLIPKPTYTINFNVIGSGTASINPFIFSAYEGDKVSFSVTPSEGSRLVGTKGEGCNVFNKTKKEDRYSETTYLTTPIESDCTITAEVEEYYDVSISSSTNGVINNFVVINSDGSIVNDPSVIKGNNELLFKVNEEQSVKFYVDAKDGFLEKKIWSSTGCQVTSIQRDGAYQTKPTTMDCDHYIDFEALCNGTPYTSEDTIEILLNDESLSQPNLLVLNNRTIRKAVKNTASDKTTEYKSLLSRGFNFDTSCVTNMSGLFENEPAFNEDISHWDTSSVKDMSKMFYGATLFDQPLDHWDTSNVTNMASMFKRAASFNHDINFNEVTGRWDTSNVKSMYDMFNSAKSFDQPIDRWDTSSVTSMGRMFYNASSFDQNINFNKATGSWDTSNVKNMSWMFSYANKFNHYIGDWDTSSVIAMQSMFANARLFDQNINFKKDTGSWNTSNVKNMSRMFEFATAFSHPIGDWDTSSVTNMSYMFSKASSFNQPIGGWDTSSVTNMDNMFSSAIIFNQDINFKETTGSWNTSNVTNMNFMFSKAAKFDHDIGRWDTSSVESMEGMFHETPFDQDINFKEDTGSWDTSNVKNMEAMFKGASKFNQYIGDWDTSSVKNMSWMFQEASKFNQDINFKEDTGSWDTSSVEDMHSMFAYARDFNQNIDGWNTSRVTNMNAMFLGIGFDYDIGGWDTQNVTDMQLMFAHTSHFNKNIGLWDTSSVKNMSWMFWRALSFNQDINFKEDSDSWDTSNVTDMSQMFYDARNFDQSLDKWNTSNVRNMKRMFLNAENFNGNLSVWCVPNITEEPSQFFTVRDESRMPNWGSTACQLP</sequence>
<gene>
    <name evidence="2" type="ORF">VSA01S_05730</name>
</gene>
<name>A0A511QAX7_9VIBR</name>
<dbReference type="Pfam" id="PF18998">
    <property type="entry name" value="Flg_new_2"/>
    <property type="match status" value="1"/>
</dbReference>
<comment type="caution">
    <text evidence="2">The sequence shown here is derived from an EMBL/GenBank/DDBJ whole genome shotgun (WGS) entry which is preliminary data.</text>
</comment>
<evidence type="ECO:0000259" key="1">
    <source>
        <dbReference type="Pfam" id="PF18998"/>
    </source>
</evidence>
<dbReference type="EMBL" id="BJXJ01000003">
    <property type="protein sequence ID" value="GEM74461.1"/>
    <property type="molecule type" value="Genomic_DNA"/>
</dbReference>
<dbReference type="Proteomes" id="UP000321922">
    <property type="component" value="Unassembled WGS sequence"/>
</dbReference>
<organism evidence="2 3">
    <name type="scientific">Vibrio sagamiensis NBRC 104589</name>
    <dbReference type="NCBI Taxonomy" id="1219064"/>
    <lineage>
        <taxon>Bacteria</taxon>
        <taxon>Pseudomonadati</taxon>
        <taxon>Pseudomonadota</taxon>
        <taxon>Gammaproteobacteria</taxon>
        <taxon>Vibrionales</taxon>
        <taxon>Vibrionaceae</taxon>
        <taxon>Vibrio</taxon>
    </lineage>
</organism>
<dbReference type="NCBIfam" id="TIGR02167">
    <property type="entry name" value="Liste_lipo_26"/>
    <property type="match status" value="7"/>
</dbReference>
<evidence type="ECO:0000313" key="2">
    <source>
        <dbReference type="EMBL" id="GEM74461.1"/>
    </source>
</evidence>
<dbReference type="OrthoDB" id="5855837at2"/>
<dbReference type="Pfam" id="PF03382">
    <property type="entry name" value="DUF285"/>
    <property type="match status" value="4"/>
</dbReference>
<evidence type="ECO:0000313" key="3">
    <source>
        <dbReference type="Proteomes" id="UP000321922"/>
    </source>
</evidence>
<keyword evidence="3" id="KW-1185">Reference proteome</keyword>
<dbReference type="InterPro" id="IPR005046">
    <property type="entry name" value="DUF285"/>
</dbReference>
<dbReference type="InterPro" id="IPR044060">
    <property type="entry name" value="Bacterial_rp_domain"/>
</dbReference>
<dbReference type="AlphaFoldDB" id="A0A511QAX7"/>
<protein>
    <recommendedName>
        <fullName evidence="1">Bacterial repeat domain-containing protein</fullName>
    </recommendedName>
</protein>
<dbReference type="InterPro" id="IPR011889">
    <property type="entry name" value="Liste_lipo_26"/>
</dbReference>